<dbReference type="InterPro" id="IPR049192">
    <property type="entry name" value="DUF4246_C"/>
</dbReference>
<feature type="region of interest" description="Disordered" evidence="1">
    <location>
        <begin position="376"/>
        <end position="407"/>
    </location>
</feature>
<proteinExistence type="predicted"/>
<gene>
    <name evidence="4" type="ORF">B0I35DRAFT_427415</name>
</gene>
<feature type="compositionally biased region" description="Acidic residues" evidence="1">
    <location>
        <begin position="732"/>
        <end position="746"/>
    </location>
</feature>
<dbReference type="PANTHER" id="PTHR33119:SF1">
    <property type="entry name" value="FE2OG DIOXYGENASE DOMAIN-CONTAINING PROTEIN"/>
    <property type="match status" value="1"/>
</dbReference>
<protein>
    <submittedName>
        <fullName evidence="4">Uncharacterized protein</fullName>
    </submittedName>
</protein>
<evidence type="ECO:0000259" key="2">
    <source>
        <dbReference type="Pfam" id="PF14033"/>
    </source>
</evidence>
<name>A0A8K0SXF4_9HYPO</name>
<dbReference type="AlphaFoldDB" id="A0A8K0SXF4"/>
<keyword evidence="5" id="KW-1185">Reference proteome</keyword>
<evidence type="ECO:0000259" key="3">
    <source>
        <dbReference type="Pfam" id="PF21666"/>
    </source>
</evidence>
<evidence type="ECO:0000313" key="4">
    <source>
        <dbReference type="EMBL" id="KAH7320579.1"/>
    </source>
</evidence>
<feature type="domain" description="DUF4246" evidence="3">
    <location>
        <begin position="22"/>
        <end position="63"/>
    </location>
</feature>
<sequence length="779" mass="89985">MKYQWLDEGDEPSKHYCDWWSYDTHLWPVRERFMVAFMDTLTDIDDWHNKIEDDDIVQQWWEEASQRPEKPLWDAILECSGSHIGTGWSSEMEQEFGPRGDGKIPIPRTRMLSWKAFEFCIDELQQKCKYFRLTGLIPTLDIGGSGVVKSDKLVGQDLRERLRDGFAQLRADQEASGLDWHPGTDGKVLNLVHPSMYPFIFGKSPFIRDEVVGVTDAIHKWAGKGQTSPEGAPPLSDPTTRTEYQWLPANVAWQDYSRVRFSSYINNLHPNRYPHIYQAIEELLGLVIPAWDQVLFSRRTKYRVFPECTRFRPPVSRFLPPGKGFEEFATPRDVWEKPNADLMAATHFKLTEPEIHSIVRESARCSSMHAMSYTVRSAASSEPPATPDPEPSSHSDYSDHPEHTECPCQQKFRENPEAYRHETNNFKWQNMRDAKFIDPEPKKMPVFTDYFPLNGLRERFEDLRRNDYRNGLQVYVKMIRIELTPEKPVLPAGAWHWEGLSNEEICATALFYVDSENITSSGIEFRTPTDVPRATRETMAQTESGLFNWYERVYGANLNGGCPRQYYGRVQTPQGRLLAYPNIFQRRVGDFHLTDPSKPGHCSLITLWLAEPMVRLVSTANVPPQRLDWWVDATFPGDAAGANKVPPEIVLMMHDRPGWKEHMPEKLSARAQGYRLSQEVYNMVRDEFATTSNLWTRAEAEKQRRLIMGDQAEFRQILATNEHYGRYHFLDESSDSEGESDDDPSDSEGGFADGASEEEDILGVDQYFGGLSDRQYWWR</sequence>
<accession>A0A8K0SXF4</accession>
<dbReference type="PANTHER" id="PTHR33119">
    <property type="entry name" value="IFI3P"/>
    <property type="match status" value="1"/>
</dbReference>
<organism evidence="4 5">
    <name type="scientific">Stachybotrys elegans</name>
    <dbReference type="NCBI Taxonomy" id="80388"/>
    <lineage>
        <taxon>Eukaryota</taxon>
        <taxon>Fungi</taxon>
        <taxon>Dikarya</taxon>
        <taxon>Ascomycota</taxon>
        <taxon>Pezizomycotina</taxon>
        <taxon>Sordariomycetes</taxon>
        <taxon>Hypocreomycetidae</taxon>
        <taxon>Hypocreales</taxon>
        <taxon>Stachybotryaceae</taxon>
        <taxon>Stachybotrys</taxon>
    </lineage>
</organism>
<feature type="compositionally biased region" description="Basic and acidic residues" evidence="1">
    <location>
        <begin position="391"/>
        <end position="407"/>
    </location>
</feature>
<evidence type="ECO:0000313" key="5">
    <source>
        <dbReference type="Proteomes" id="UP000813444"/>
    </source>
</evidence>
<dbReference type="InterPro" id="IPR049207">
    <property type="entry name" value="DUF4246_N"/>
</dbReference>
<feature type="domain" description="DUF4246" evidence="2">
    <location>
        <begin position="115"/>
        <end position="632"/>
    </location>
</feature>
<dbReference type="InterPro" id="IPR025340">
    <property type="entry name" value="DUF4246"/>
</dbReference>
<dbReference type="Pfam" id="PF21666">
    <property type="entry name" value="DUF4246_N"/>
    <property type="match status" value="1"/>
</dbReference>
<dbReference type="OrthoDB" id="415532at2759"/>
<dbReference type="Proteomes" id="UP000813444">
    <property type="component" value="Unassembled WGS sequence"/>
</dbReference>
<dbReference type="EMBL" id="JAGPNK010000005">
    <property type="protein sequence ID" value="KAH7320579.1"/>
    <property type="molecule type" value="Genomic_DNA"/>
</dbReference>
<dbReference type="Pfam" id="PF14033">
    <property type="entry name" value="DUF4246"/>
    <property type="match status" value="1"/>
</dbReference>
<reference evidence="4" key="1">
    <citation type="journal article" date="2021" name="Nat. Commun.">
        <title>Genetic determinants of endophytism in the Arabidopsis root mycobiome.</title>
        <authorList>
            <person name="Mesny F."/>
            <person name="Miyauchi S."/>
            <person name="Thiergart T."/>
            <person name="Pickel B."/>
            <person name="Atanasova L."/>
            <person name="Karlsson M."/>
            <person name="Huettel B."/>
            <person name="Barry K.W."/>
            <person name="Haridas S."/>
            <person name="Chen C."/>
            <person name="Bauer D."/>
            <person name="Andreopoulos W."/>
            <person name="Pangilinan J."/>
            <person name="LaButti K."/>
            <person name="Riley R."/>
            <person name="Lipzen A."/>
            <person name="Clum A."/>
            <person name="Drula E."/>
            <person name="Henrissat B."/>
            <person name="Kohler A."/>
            <person name="Grigoriev I.V."/>
            <person name="Martin F.M."/>
            <person name="Hacquard S."/>
        </authorList>
    </citation>
    <scope>NUCLEOTIDE SEQUENCE</scope>
    <source>
        <strain evidence="4">MPI-CAGE-CH-0235</strain>
    </source>
</reference>
<comment type="caution">
    <text evidence="4">The sequence shown here is derived from an EMBL/GenBank/DDBJ whole genome shotgun (WGS) entry which is preliminary data.</text>
</comment>
<feature type="region of interest" description="Disordered" evidence="1">
    <location>
        <begin position="731"/>
        <end position="766"/>
    </location>
</feature>
<evidence type="ECO:0000256" key="1">
    <source>
        <dbReference type="SAM" id="MobiDB-lite"/>
    </source>
</evidence>